<sequence length="408" mass="42149">MFAVLFYAAWLLAVASSHPFSRPKAPCPPFGNGTITIDSYQLYPENVDFDEQSCLLCKYLRRLDIGALYNASVVVYDPYEGSIVSTIEFSNITRTVPFHIGGVAWDPYASRGRGGRAGADEITILVDAAPAHETAGRDVSGDNYILRWDAAAGRVLWAANLTAVSGGRYGGPQDVEHDARGNVYVLGTYPGTLLRVSGGGGGGGGGVVVEEWYVPAAPDHEVVGYTGLAAADETTLLVADARGGGGGGGGGGSGGKGGALYRFDMGAARGVPTPVPIAYPSANDDDDDDDVIRPGDAIYLPPKYGREVLLIAEHGAGVSVLRSGTVVVAGKGGGGGWRSAEFLGRIPNPADVAASGGLVTAAVEIAGSVFMVEEWFTDALVPGTSAGNRTSFPLVDITAQLDALVKPR</sequence>
<keyword evidence="1" id="KW-0732">Signal</keyword>
<dbReference type="OrthoDB" id="4434395at2759"/>
<name>A0A1W2TBX0_ROSNE</name>
<evidence type="ECO:0000313" key="3">
    <source>
        <dbReference type="Proteomes" id="UP000054516"/>
    </source>
</evidence>
<dbReference type="SUPFAM" id="SSF63829">
    <property type="entry name" value="Calcium-dependent phosphotriesterase"/>
    <property type="match status" value="1"/>
</dbReference>
<dbReference type="EMBL" id="DF977455">
    <property type="protein sequence ID" value="GAP85439.2"/>
    <property type="molecule type" value="Genomic_DNA"/>
</dbReference>
<proteinExistence type="predicted"/>
<dbReference type="OMA" id="FQDMAED"/>
<evidence type="ECO:0000313" key="2">
    <source>
        <dbReference type="EMBL" id="GAP85439.2"/>
    </source>
</evidence>
<dbReference type="Proteomes" id="UP000054516">
    <property type="component" value="Unassembled WGS sequence"/>
</dbReference>
<gene>
    <name evidence="2" type="ORF">SAMD00023353_1000670</name>
</gene>
<keyword evidence="3" id="KW-1185">Reference proteome</keyword>
<feature type="signal peptide" evidence="1">
    <location>
        <begin position="1"/>
        <end position="17"/>
    </location>
</feature>
<dbReference type="InterPro" id="IPR054550">
    <property type="entry name" value="Mala_s_1-like"/>
</dbReference>
<protein>
    <submittedName>
        <fullName evidence="2">Putative tri14-like protein</fullName>
    </submittedName>
</protein>
<dbReference type="CDD" id="cd12811">
    <property type="entry name" value="MALA"/>
    <property type="match status" value="1"/>
</dbReference>
<dbReference type="STRING" id="77044.A0A1W2TBX0"/>
<reference evidence="2" key="1">
    <citation type="submission" date="2016-03" db="EMBL/GenBank/DDBJ databases">
        <title>Draft genome sequence of Rosellinia necatrix.</title>
        <authorList>
            <person name="Kanematsu S."/>
        </authorList>
    </citation>
    <scope>NUCLEOTIDE SEQUENCE [LARGE SCALE GENOMIC DNA]</scope>
    <source>
        <strain evidence="2">W97</strain>
    </source>
</reference>
<accession>A0A1W2TBX0</accession>
<organism evidence="2">
    <name type="scientific">Rosellinia necatrix</name>
    <name type="common">White root-rot fungus</name>
    <dbReference type="NCBI Taxonomy" id="77044"/>
    <lineage>
        <taxon>Eukaryota</taxon>
        <taxon>Fungi</taxon>
        <taxon>Dikarya</taxon>
        <taxon>Ascomycota</taxon>
        <taxon>Pezizomycotina</taxon>
        <taxon>Sordariomycetes</taxon>
        <taxon>Xylariomycetidae</taxon>
        <taxon>Xylariales</taxon>
        <taxon>Xylariaceae</taxon>
        <taxon>Rosellinia</taxon>
    </lineage>
</organism>
<evidence type="ECO:0000256" key="1">
    <source>
        <dbReference type="SAM" id="SignalP"/>
    </source>
</evidence>
<feature type="chain" id="PRO_5012484239" evidence="1">
    <location>
        <begin position="18"/>
        <end position="408"/>
    </location>
</feature>
<dbReference type="AlphaFoldDB" id="A0A1W2TBX0"/>